<comment type="caution">
    <text evidence="2">The sequence shown here is derived from an EMBL/GenBank/DDBJ whole genome shotgun (WGS) entry which is preliminary data.</text>
</comment>
<reference evidence="3" key="1">
    <citation type="journal article" date="2019" name="Int. J. Syst. Evol. Microbiol.">
        <title>The Global Catalogue of Microorganisms (GCM) 10K type strain sequencing project: providing services to taxonomists for standard genome sequencing and annotation.</title>
        <authorList>
            <consortium name="The Broad Institute Genomics Platform"/>
            <consortium name="The Broad Institute Genome Sequencing Center for Infectious Disease"/>
            <person name="Wu L."/>
            <person name="Ma J."/>
        </authorList>
    </citation>
    <scope>NUCLEOTIDE SEQUENCE [LARGE SCALE GENOMIC DNA]</scope>
    <source>
        <strain evidence="3">CCUG 50873</strain>
    </source>
</reference>
<keyword evidence="3" id="KW-1185">Reference proteome</keyword>
<dbReference type="Proteomes" id="UP001597068">
    <property type="component" value="Unassembled WGS sequence"/>
</dbReference>
<feature type="region of interest" description="Disordered" evidence="1">
    <location>
        <begin position="1"/>
        <end position="37"/>
    </location>
</feature>
<sequence>MRGARAAEADCEEGDGHGDIAGPAVTTPQYPQGTDPALLPQGVLSPDDLGSALQDHTQDKYRQLAAGRFPGIAQSTSAGSPASVSGPLGFVINLYSNLASRVALADPATVTKPDDIVGKAGGFFSGLPLVSWLEDLYKMLTGNSNGLTGLAATIAGLVGIRWGQVDSHATQIADLQDKTQTLLNVIGYGCSYMNDTVDWDIRTAGAKKKMIFATQVGPIVGCSISNGGYTLNSKGLWRIDLQMTFANIVLVSGAIDMDIRVYKPNGDLFAQKFYHDESSAWVSRTNIFSVVVPDAGYRVEAWAGAAFGRKIVGGQPSCGLNVIKISGETA</sequence>
<dbReference type="RefSeq" id="WP_253649242.1">
    <property type="nucleotide sequence ID" value="NZ_BAAAMO010000012.1"/>
</dbReference>
<proteinExistence type="predicted"/>
<evidence type="ECO:0000256" key="1">
    <source>
        <dbReference type="SAM" id="MobiDB-lite"/>
    </source>
</evidence>
<organism evidence="2 3">
    <name type="scientific">Williamsia deligens</name>
    <dbReference type="NCBI Taxonomy" id="321325"/>
    <lineage>
        <taxon>Bacteria</taxon>
        <taxon>Bacillati</taxon>
        <taxon>Actinomycetota</taxon>
        <taxon>Actinomycetes</taxon>
        <taxon>Mycobacteriales</taxon>
        <taxon>Nocardiaceae</taxon>
        <taxon>Williamsia</taxon>
    </lineage>
</organism>
<feature type="compositionally biased region" description="Basic and acidic residues" evidence="1">
    <location>
        <begin position="1"/>
        <end position="18"/>
    </location>
</feature>
<accession>A0ABW3GD18</accession>
<evidence type="ECO:0000313" key="2">
    <source>
        <dbReference type="EMBL" id="MFD0928113.1"/>
    </source>
</evidence>
<gene>
    <name evidence="2" type="ORF">ACFQ04_20460</name>
</gene>
<protein>
    <submittedName>
        <fullName evidence="2">Uncharacterized protein</fullName>
    </submittedName>
</protein>
<name>A0ABW3GD18_9NOCA</name>
<dbReference type="EMBL" id="JBHTIL010000009">
    <property type="protein sequence ID" value="MFD0928113.1"/>
    <property type="molecule type" value="Genomic_DNA"/>
</dbReference>
<evidence type="ECO:0000313" key="3">
    <source>
        <dbReference type="Proteomes" id="UP001597068"/>
    </source>
</evidence>